<comment type="caution">
    <text evidence="2">The sequence shown here is derived from an EMBL/GenBank/DDBJ whole genome shotgun (WGS) entry which is preliminary data.</text>
</comment>
<dbReference type="InterPro" id="IPR001680">
    <property type="entry name" value="WD40_rpt"/>
</dbReference>
<evidence type="ECO:0000256" key="1">
    <source>
        <dbReference type="PROSITE-ProRule" id="PRU00221"/>
    </source>
</evidence>
<evidence type="ECO:0000313" key="2">
    <source>
        <dbReference type="EMBL" id="CAE6471827.1"/>
    </source>
</evidence>
<feature type="repeat" description="WD" evidence="1">
    <location>
        <begin position="10"/>
        <end position="41"/>
    </location>
</feature>
<proteinExistence type="predicted"/>
<dbReference type="Proteomes" id="UP000663853">
    <property type="component" value="Unassembled WGS sequence"/>
</dbReference>
<accession>A0A8H3C2Z9</accession>
<dbReference type="Pfam" id="PF00400">
    <property type="entry name" value="WD40"/>
    <property type="match status" value="1"/>
</dbReference>
<dbReference type="Gene3D" id="2.130.10.10">
    <property type="entry name" value="YVTN repeat-like/Quinoprotein amine dehydrogenase"/>
    <property type="match status" value="1"/>
</dbReference>
<dbReference type="InterPro" id="IPR015943">
    <property type="entry name" value="WD40/YVTN_repeat-like_dom_sf"/>
</dbReference>
<feature type="non-terminal residue" evidence="2">
    <location>
        <position position="1"/>
    </location>
</feature>
<reference evidence="2" key="1">
    <citation type="submission" date="2021-01" db="EMBL/GenBank/DDBJ databases">
        <authorList>
            <person name="Kaushik A."/>
        </authorList>
    </citation>
    <scope>NUCLEOTIDE SEQUENCE</scope>
    <source>
        <strain evidence="2">AG6-10EEA</strain>
    </source>
</reference>
<evidence type="ECO:0008006" key="4">
    <source>
        <dbReference type="Google" id="ProtNLM"/>
    </source>
</evidence>
<name>A0A8H3C2Z9_9AGAM</name>
<dbReference type="EMBL" id="CAJMXA010001873">
    <property type="protein sequence ID" value="CAE6471827.1"/>
    <property type="molecule type" value="Genomic_DNA"/>
</dbReference>
<gene>
    <name evidence="2" type="ORF">RDB_LOCUS75826</name>
</gene>
<evidence type="ECO:0000313" key="3">
    <source>
        <dbReference type="Proteomes" id="UP000663853"/>
    </source>
</evidence>
<dbReference type="PROSITE" id="PS50294">
    <property type="entry name" value="WD_REPEATS_REGION"/>
    <property type="match status" value="1"/>
</dbReference>
<organism evidence="2 3">
    <name type="scientific">Rhizoctonia solani</name>
    <dbReference type="NCBI Taxonomy" id="456999"/>
    <lineage>
        <taxon>Eukaryota</taxon>
        <taxon>Fungi</taxon>
        <taxon>Dikarya</taxon>
        <taxon>Basidiomycota</taxon>
        <taxon>Agaricomycotina</taxon>
        <taxon>Agaricomycetes</taxon>
        <taxon>Cantharellales</taxon>
        <taxon>Ceratobasidiaceae</taxon>
        <taxon>Rhizoctonia</taxon>
    </lineage>
</organism>
<dbReference type="AlphaFoldDB" id="A0A8H3C2Z9"/>
<dbReference type="SUPFAM" id="SSF50978">
    <property type="entry name" value="WD40 repeat-like"/>
    <property type="match status" value="1"/>
</dbReference>
<dbReference type="PROSITE" id="PS50082">
    <property type="entry name" value="WD_REPEATS_2"/>
    <property type="match status" value="1"/>
</dbReference>
<dbReference type="InterPro" id="IPR036322">
    <property type="entry name" value="WD40_repeat_dom_sf"/>
</dbReference>
<sequence>MEGPDEVVWLRWHPTGNVLAAGSTDSTVGIWDFPGGTLLLVLPTHDSAGLGHPRQTTAHSFPIRPTH</sequence>
<keyword evidence="1" id="KW-0853">WD repeat</keyword>
<protein>
    <recommendedName>
        <fullName evidence="4">Anaphase-promoting complex subunit 4 WD40 domain-containing protein</fullName>
    </recommendedName>
</protein>